<name>A0A176K047_9BACT</name>
<comment type="caution">
    <text evidence="1">The sequence shown here is derived from an EMBL/GenBank/DDBJ whole genome shotgun (WGS) entry which is preliminary data.</text>
</comment>
<keyword evidence="2" id="KW-1185">Reference proteome</keyword>
<evidence type="ECO:0008006" key="3">
    <source>
        <dbReference type="Google" id="ProtNLM"/>
    </source>
</evidence>
<reference evidence="1 2" key="1">
    <citation type="submission" date="2014-02" db="EMBL/GenBank/DDBJ databases">
        <title>Kosmotoga genome sequencing.</title>
        <authorList>
            <person name="Pollo S.M."/>
            <person name="Charchuk R."/>
            <person name="Nesbo C.L."/>
        </authorList>
    </citation>
    <scope>NUCLEOTIDE SEQUENCE [LARGE SCALE GENOMIC DNA]</scope>
    <source>
        <strain evidence="1 2">S304</strain>
    </source>
</reference>
<gene>
    <name evidence="1" type="ORF">AT15_01250</name>
</gene>
<accession>A0A176K047</accession>
<dbReference type="Proteomes" id="UP000077339">
    <property type="component" value="Unassembled WGS sequence"/>
</dbReference>
<dbReference type="STRING" id="1453497.AT15_01250"/>
<evidence type="ECO:0000313" key="1">
    <source>
        <dbReference type="EMBL" id="OAA29932.1"/>
    </source>
</evidence>
<dbReference type="RefSeq" id="WP_068347912.1">
    <property type="nucleotide sequence ID" value="NZ_JFHK01000016.1"/>
</dbReference>
<organism evidence="1 2">
    <name type="scientific">Kosmotoga arenicorallina S304</name>
    <dbReference type="NCBI Taxonomy" id="1453497"/>
    <lineage>
        <taxon>Bacteria</taxon>
        <taxon>Thermotogati</taxon>
        <taxon>Thermotogota</taxon>
        <taxon>Thermotogae</taxon>
        <taxon>Kosmotogales</taxon>
        <taxon>Kosmotogaceae</taxon>
        <taxon>Kosmotoga</taxon>
    </lineage>
</organism>
<dbReference type="EMBL" id="JFHK01000016">
    <property type="protein sequence ID" value="OAA29932.1"/>
    <property type="molecule type" value="Genomic_DNA"/>
</dbReference>
<dbReference type="Pfam" id="PF14014">
    <property type="entry name" value="DUF4230"/>
    <property type="match status" value="1"/>
</dbReference>
<dbReference type="AlphaFoldDB" id="A0A176K047"/>
<sequence>MEIAIVALGAALVFLLFLLYRVTRKVVIRSASIISRIERIPELSTAKLTITQIYETEKRSILPGLAGKYTMIIPVTVRGIMNLSELSDENLEVNETNGIRRIKLKLPLPYLEITVLLEQFSELKVINESGMLVRLFGKKDMLSFLKDNADDIRKKVIEESTKTGLIDVAKDSAQNFFRGLLLGMGFDEVVIYFQEASLDERVSPLKIESKS</sequence>
<protein>
    <recommendedName>
        <fullName evidence="3">DUF4230 domain-containing protein</fullName>
    </recommendedName>
</protein>
<dbReference type="InterPro" id="IPR025324">
    <property type="entry name" value="DUF4230"/>
</dbReference>
<dbReference type="PATRIC" id="fig|1453497.3.peg.260"/>
<evidence type="ECO:0000313" key="2">
    <source>
        <dbReference type="Proteomes" id="UP000077339"/>
    </source>
</evidence>
<dbReference type="OrthoDB" id="46196at2"/>
<proteinExistence type="predicted"/>